<sequence>MRHVTASIYISFGFLFYYLSFTDGFIGPDNMEWIILLFIFVGIFYLFIDLRKFIKKSQ</sequence>
<gene>
    <name evidence="2" type="ORF">IC621_24920</name>
</gene>
<keyword evidence="1" id="KW-1133">Transmembrane helix</keyword>
<reference evidence="2" key="1">
    <citation type="submission" date="2020-09" db="EMBL/GenBank/DDBJ databases">
        <title>A novel bacterium of genus Bacillus, isolated from South China Sea.</title>
        <authorList>
            <person name="Huang H."/>
            <person name="Mo K."/>
            <person name="Hu Y."/>
        </authorList>
    </citation>
    <scope>NUCLEOTIDE SEQUENCE</scope>
    <source>
        <strain evidence="2">IB182487</strain>
    </source>
</reference>
<dbReference type="RefSeq" id="WP_191162597.1">
    <property type="nucleotide sequence ID" value="NZ_JACXAI010000055.1"/>
</dbReference>
<name>A0A926NH93_9BACI</name>
<comment type="caution">
    <text evidence="2">The sequence shown here is derived from an EMBL/GenBank/DDBJ whole genome shotgun (WGS) entry which is preliminary data.</text>
</comment>
<organism evidence="2 3">
    <name type="scientific">Metabacillus arenae</name>
    <dbReference type="NCBI Taxonomy" id="2771434"/>
    <lineage>
        <taxon>Bacteria</taxon>
        <taxon>Bacillati</taxon>
        <taxon>Bacillota</taxon>
        <taxon>Bacilli</taxon>
        <taxon>Bacillales</taxon>
        <taxon>Bacillaceae</taxon>
        <taxon>Metabacillus</taxon>
    </lineage>
</organism>
<proteinExistence type="predicted"/>
<dbReference type="Proteomes" id="UP000626844">
    <property type="component" value="Unassembled WGS sequence"/>
</dbReference>
<feature type="transmembrane region" description="Helical" evidence="1">
    <location>
        <begin position="33"/>
        <end position="50"/>
    </location>
</feature>
<evidence type="ECO:0000313" key="3">
    <source>
        <dbReference type="Proteomes" id="UP000626844"/>
    </source>
</evidence>
<accession>A0A926NH93</accession>
<keyword evidence="3" id="KW-1185">Reference proteome</keyword>
<evidence type="ECO:0000256" key="1">
    <source>
        <dbReference type="SAM" id="Phobius"/>
    </source>
</evidence>
<evidence type="ECO:0000313" key="2">
    <source>
        <dbReference type="EMBL" id="MBD1383429.1"/>
    </source>
</evidence>
<dbReference type="AlphaFoldDB" id="A0A926NH93"/>
<dbReference type="EMBL" id="JACXAI010000055">
    <property type="protein sequence ID" value="MBD1383429.1"/>
    <property type="molecule type" value="Genomic_DNA"/>
</dbReference>
<protein>
    <submittedName>
        <fullName evidence="2">Uncharacterized protein</fullName>
    </submittedName>
</protein>
<feature type="transmembrane region" description="Helical" evidence="1">
    <location>
        <begin position="7"/>
        <end position="27"/>
    </location>
</feature>
<keyword evidence="1" id="KW-0812">Transmembrane</keyword>
<keyword evidence="1" id="KW-0472">Membrane</keyword>